<feature type="region of interest" description="Disordered" evidence="1">
    <location>
        <begin position="85"/>
        <end position="107"/>
    </location>
</feature>
<organism evidence="2 3">
    <name type="scientific">Amycolatopsis roodepoortensis</name>
    <dbReference type="NCBI Taxonomy" id="700274"/>
    <lineage>
        <taxon>Bacteria</taxon>
        <taxon>Bacillati</taxon>
        <taxon>Actinomycetota</taxon>
        <taxon>Actinomycetes</taxon>
        <taxon>Pseudonocardiales</taxon>
        <taxon>Pseudonocardiaceae</taxon>
        <taxon>Amycolatopsis</taxon>
    </lineage>
</organism>
<name>A0ABR9LJX3_9PSEU</name>
<reference evidence="2 3" key="1">
    <citation type="submission" date="2020-10" db="EMBL/GenBank/DDBJ databases">
        <title>Sequencing the genomes of 1000 actinobacteria strains.</title>
        <authorList>
            <person name="Klenk H.-P."/>
        </authorList>
    </citation>
    <scope>NUCLEOTIDE SEQUENCE [LARGE SCALE GENOMIC DNA]</scope>
    <source>
        <strain evidence="2 3">DSM 46661</strain>
    </source>
</reference>
<evidence type="ECO:0000313" key="2">
    <source>
        <dbReference type="EMBL" id="MBE1580964.1"/>
    </source>
</evidence>
<feature type="compositionally biased region" description="Low complexity" evidence="1">
    <location>
        <begin position="88"/>
        <end position="97"/>
    </location>
</feature>
<dbReference type="RefSeq" id="WP_192747408.1">
    <property type="nucleotide sequence ID" value="NZ_JADBEJ010000008.1"/>
</dbReference>
<evidence type="ECO:0000313" key="3">
    <source>
        <dbReference type="Proteomes" id="UP000656548"/>
    </source>
</evidence>
<comment type="caution">
    <text evidence="2">The sequence shown here is derived from an EMBL/GenBank/DDBJ whole genome shotgun (WGS) entry which is preliminary data.</text>
</comment>
<dbReference type="Proteomes" id="UP000656548">
    <property type="component" value="Unassembled WGS sequence"/>
</dbReference>
<accession>A0ABR9LJX3</accession>
<keyword evidence="3" id="KW-1185">Reference proteome</keyword>
<sequence length="107" mass="11472">MFVVELEQLGDVEVAIVVGDQAEDDREVRVLIFGARMNSVIESRDRRGGHCPKDSEGTFSRRVRFACVPGPALFRSASMVETGAALVSGSPPRRSGPQSTERPGGGL</sequence>
<protein>
    <submittedName>
        <fullName evidence="2">Uncharacterized protein</fullName>
    </submittedName>
</protein>
<gene>
    <name evidence="2" type="ORF">H4W30_008045</name>
</gene>
<proteinExistence type="predicted"/>
<evidence type="ECO:0000256" key="1">
    <source>
        <dbReference type="SAM" id="MobiDB-lite"/>
    </source>
</evidence>
<dbReference type="EMBL" id="JADBEJ010000008">
    <property type="protein sequence ID" value="MBE1580964.1"/>
    <property type="molecule type" value="Genomic_DNA"/>
</dbReference>